<reference evidence="2" key="1">
    <citation type="submission" date="2022-09" db="EMBL/GenBank/DDBJ databases">
        <authorList>
            <person name="Yuan C."/>
            <person name="Ke Z."/>
        </authorList>
    </citation>
    <scope>NUCLEOTIDE SEQUENCE</scope>
    <source>
        <strain evidence="2">LB-8</strain>
    </source>
</reference>
<name>A0A9X2XTU9_9BACT</name>
<keyword evidence="1" id="KW-0812">Transmembrane</keyword>
<accession>A0A9X2XTU9</accession>
<dbReference type="AlphaFoldDB" id="A0A9X2XTU9"/>
<keyword evidence="1" id="KW-1133">Transmembrane helix</keyword>
<keyword evidence="3" id="KW-1185">Reference proteome</keyword>
<gene>
    <name evidence="2" type="ORF">OCK74_04180</name>
</gene>
<dbReference type="EMBL" id="JAOTIF010000002">
    <property type="protein sequence ID" value="MCU7548296.1"/>
    <property type="molecule type" value="Genomic_DNA"/>
</dbReference>
<proteinExistence type="predicted"/>
<keyword evidence="1" id="KW-0472">Membrane</keyword>
<evidence type="ECO:0000313" key="2">
    <source>
        <dbReference type="EMBL" id="MCU7548296.1"/>
    </source>
</evidence>
<evidence type="ECO:0000313" key="3">
    <source>
        <dbReference type="Proteomes" id="UP001155483"/>
    </source>
</evidence>
<feature type="transmembrane region" description="Helical" evidence="1">
    <location>
        <begin position="89"/>
        <end position="106"/>
    </location>
</feature>
<protein>
    <submittedName>
        <fullName evidence="2">Uncharacterized protein</fullName>
    </submittedName>
</protein>
<feature type="transmembrane region" description="Helical" evidence="1">
    <location>
        <begin position="63"/>
        <end position="83"/>
    </location>
</feature>
<sequence length="122" mass="14531">MITVENFIHHFGCIKDRRKRELVYQQLSDYLHYIKDFEVMDKYLSIELFNKYIGPITPIYNRYGFVFIPGFSCLGIVVVIVIVLLLALASVWVTMFALLLLVLYILRMEQKNRQRKIYGYNI</sequence>
<evidence type="ECO:0000256" key="1">
    <source>
        <dbReference type="SAM" id="Phobius"/>
    </source>
</evidence>
<dbReference type="Proteomes" id="UP001155483">
    <property type="component" value="Unassembled WGS sequence"/>
</dbReference>
<reference evidence="2" key="2">
    <citation type="submission" date="2023-04" db="EMBL/GenBank/DDBJ databases">
        <title>Paracnuella aquatica gen. nov., sp. nov., a member of the family Chitinophagaceae isolated from a hot spring.</title>
        <authorList>
            <person name="Wang C."/>
        </authorList>
    </citation>
    <scope>NUCLEOTIDE SEQUENCE</scope>
    <source>
        <strain evidence="2">LB-8</strain>
    </source>
</reference>
<comment type="caution">
    <text evidence="2">The sequence shown here is derived from an EMBL/GenBank/DDBJ whole genome shotgun (WGS) entry which is preliminary data.</text>
</comment>
<organism evidence="2 3">
    <name type="scientific">Paraflavisolibacter caeni</name>
    <dbReference type="NCBI Taxonomy" id="2982496"/>
    <lineage>
        <taxon>Bacteria</taxon>
        <taxon>Pseudomonadati</taxon>
        <taxon>Bacteroidota</taxon>
        <taxon>Chitinophagia</taxon>
        <taxon>Chitinophagales</taxon>
        <taxon>Chitinophagaceae</taxon>
        <taxon>Paraflavisolibacter</taxon>
    </lineage>
</organism>